<dbReference type="Gene3D" id="1.10.510.10">
    <property type="entry name" value="Transferase(Phosphotransferase) domain 1"/>
    <property type="match status" value="1"/>
</dbReference>
<name>A0A4Y7PK53_9AGAM</name>
<feature type="region of interest" description="Disordered" evidence="1">
    <location>
        <begin position="729"/>
        <end position="765"/>
    </location>
</feature>
<evidence type="ECO:0000313" key="3">
    <source>
        <dbReference type="EMBL" id="TDL14929.1"/>
    </source>
</evidence>
<dbReference type="GO" id="GO:0005524">
    <property type="term" value="F:ATP binding"/>
    <property type="evidence" value="ECO:0007669"/>
    <property type="project" value="InterPro"/>
</dbReference>
<dbReference type="PANTHER" id="PTHR44329">
    <property type="entry name" value="SERINE/THREONINE-PROTEIN KINASE TNNI3K-RELATED"/>
    <property type="match status" value="1"/>
</dbReference>
<dbReference type="GO" id="GO:0004674">
    <property type="term" value="F:protein serine/threonine kinase activity"/>
    <property type="evidence" value="ECO:0007669"/>
    <property type="project" value="TreeGrafter"/>
</dbReference>
<dbReference type="InterPro" id="IPR000719">
    <property type="entry name" value="Prot_kinase_dom"/>
</dbReference>
<dbReference type="InterPro" id="IPR001245">
    <property type="entry name" value="Ser-Thr/Tyr_kinase_cat_dom"/>
</dbReference>
<dbReference type="OrthoDB" id="122279at2759"/>
<evidence type="ECO:0000313" key="4">
    <source>
        <dbReference type="Proteomes" id="UP000294933"/>
    </source>
</evidence>
<gene>
    <name evidence="3" type="ORF">BD410DRAFT_902853</name>
</gene>
<dbReference type="PANTHER" id="PTHR44329:SF214">
    <property type="entry name" value="PROTEIN KINASE DOMAIN-CONTAINING PROTEIN"/>
    <property type="match status" value="1"/>
</dbReference>
<proteinExistence type="predicted"/>
<feature type="region of interest" description="Disordered" evidence="1">
    <location>
        <begin position="602"/>
        <end position="626"/>
    </location>
</feature>
<feature type="compositionally biased region" description="Polar residues" evidence="1">
    <location>
        <begin position="602"/>
        <end position="623"/>
    </location>
</feature>
<organism evidence="3 4">
    <name type="scientific">Rickenella mellea</name>
    <dbReference type="NCBI Taxonomy" id="50990"/>
    <lineage>
        <taxon>Eukaryota</taxon>
        <taxon>Fungi</taxon>
        <taxon>Dikarya</taxon>
        <taxon>Basidiomycota</taxon>
        <taxon>Agaricomycotina</taxon>
        <taxon>Agaricomycetes</taxon>
        <taxon>Hymenochaetales</taxon>
        <taxon>Rickenellaceae</taxon>
        <taxon>Rickenella</taxon>
    </lineage>
</organism>
<dbReference type="EMBL" id="ML170299">
    <property type="protein sequence ID" value="TDL14929.1"/>
    <property type="molecule type" value="Genomic_DNA"/>
</dbReference>
<accession>A0A4Y7PK53</accession>
<feature type="region of interest" description="Disordered" evidence="1">
    <location>
        <begin position="640"/>
        <end position="715"/>
    </location>
</feature>
<dbReference type="InterPro" id="IPR011009">
    <property type="entry name" value="Kinase-like_dom_sf"/>
</dbReference>
<sequence length="946" mass="106590">MAQLPDTTHPIMCGNSGHERSTWKQDIDEFLRSTTEVDAEKCIEAARGMKIYKRVLAFVYIQIQTCHSNSASARSERFFKELKRWSSWDAIQSLCKHDVIRTTLWEFVQRCYEPNQIKPVAGGHSLKQMLYRDESDVRFQVEEIVKDQSQRRRLTELCLENPAPLLNLLQMLLDLDTRSNGSSRLLVQTIARLAKKSGTYPDSLSLTHVKPSGSHPVMGGGFADIWRGAYMDHPVALKALRVFFNDSSTKKEMVFQDFAHEAVVWRQLRHRNILPFYGIFKGNHTFDRLCLVSPWMDAGNIINFLKHSPDSDRISLLGDIVDGLRYLHEFDPTVVHGDLKGSNIFVTSSRIACLADFGLTRFRDPQHSTWESTTGSSRGTIRWQARELLVPGDDGKTARPSRESDIYSFGCVCLEVITGNVPFSELTEAAVTVAIVQNKTPQRPDRDFVEYGVDDSLWKIIESCLDTEASQRPSVVQLSQCFDRRARITAKGSNDHGHFPPITRATLEMYGFPKNYLTQIAQLKGTPADPTTITPRDSPINEMANVGQHKQEPQPRNTSATTIGSGPPRVFERQNSNNYRTTEHQRTEPPIVQTVFIYNQSNSSAQPNSETRTERQPQPTTESYAKVGQNLIDRFVTPLRGYFSPSSAQPQNENRRDGRSPVQNPTVQQPNSTVSDSASAPSPVNRSTISQSLRPPTPIDGTKVMVPTPIPQMTNPTVKESLTAAILASQRATAPSPQPQTGISKNPYPMLLRSPTQSSTNSVLSWTSQDPRQSLLFSSQGLIYRFETNISPNTMAVTTVWRSTRANKQDRVALLEWARNGDLGRVRMGKMSVAMIDLAKPDVIDKNTKTFIGPDGYRYQWIRNWMDEGKGSVYSNGIYLCHPDNSVMAWIYYIQPTRYPYGDVYVELHFLSPSIISSPPLMDVITISAMLYRFCDLRDSQSLGNM</sequence>
<evidence type="ECO:0000256" key="1">
    <source>
        <dbReference type="SAM" id="MobiDB-lite"/>
    </source>
</evidence>
<keyword evidence="4" id="KW-1185">Reference proteome</keyword>
<evidence type="ECO:0000259" key="2">
    <source>
        <dbReference type="PROSITE" id="PS50011"/>
    </source>
</evidence>
<protein>
    <recommendedName>
        <fullName evidence="2">Protein kinase domain-containing protein</fullName>
    </recommendedName>
</protein>
<feature type="compositionally biased region" description="Polar residues" evidence="1">
    <location>
        <begin position="661"/>
        <end position="694"/>
    </location>
</feature>
<feature type="compositionally biased region" description="Polar residues" evidence="1">
    <location>
        <begin position="554"/>
        <end position="564"/>
    </location>
</feature>
<dbReference type="VEuPathDB" id="FungiDB:BD410DRAFT_902853"/>
<dbReference type="InterPro" id="IPR051681">
    <property type="entry name" value="Ser/Thr_Kinases-Pseudokinases"/>
</dbReference>
<dbReference type="Pfam" id="PF07714">
    <property type="entry name" value="PK_Tyr_Ser-Thr"/>
    <property type="match status" value="1"/>
</dbReference>
<feature type="region of interest" description="Disordered" evidence="1">
    <location>
        <begin position="546"/>
        <end position="589"/>
    </location>
</feature>
<reference evidence="3 4" key="1">
    <citation type="submission" date="2018-06" db="EMBL/GenBank/DDBJ databases">
        <title>A transcriptomic atlas of mushroom development highlights an independent origin of complex multicellularity.</title>
        <authorList>
            <consortium name="DOE Joint Genome Institute"/>
            <person name="Krizsan K."/>
            <person name="Almasi E."/>
            <person name="Merenyi Z."/>
            <person name="Sahu N."/>
            <person name="Viragh M."/>
            <person name="Koszo T."/>
            <person name="Mondo S."/>
            <person name="Kiss B."/>
            <person name="Balint B."/>
            <person name="Kues U."/>
            <person name="Barry K."/>
            <person name="Hegedus J.C."/>
            <person name="Henrissat B."/>
            <person name="Johnson J."/>
            <person name="Lipzen A."/>
            <person name="Ohm R."/>
            <person name="Nagy I."/>
            <person name="Pangilinan J."/>
            <person name="Yan J."/>
            <person name="Xiong Y."/>
            <person name="Grigoriev I.V."/>
            <person name="Hibbett D.S."/>
            <person name="Nagy L.G."/>
        </authorList>
    </citation>
    <scope>NUCLEOTIDE SEQUENCE [LARGE SCALE GENOMIC DNA]</scope>
    <source>
        <strain evidence="3 4">SZMC22713</strain>
    </source>
</reference>
<dbReference type="STRING" id="50990.A0A4Y7PK53"/>
<dbReference type="PROSITE" id="PS50011">
    <property type="entry name" value="PROTEIN_KINASE_DOM"/>
    <property type="match status" value="1"/>
</dbReference>
<dbReference type="InterPro" id="IPR008271">
    <property type="entry name" value="Ser/Thr_kinase_AS"/>
</dbReference>
<dbReference type="Proteomes" id="UP000294933">
    <property type="component" value="Unassembled WGS sequence"/>
</dbReference>
<dbReference type="SUPFAM" id="SSF56112">
    <property type="entry name" value="Protein kinase-like (PK-like)"/>
    <property type="match status" value="1"/>
</dbReference>
<dbReference type="Pfam" id="PF20236">
    <property type="entry name" value="DUF6593"/>
    <property type="match status" value="1"/>
</dbReference>
<feature type="compositionally biased region" description="Polar residues" evidence="1">
    <location>
        <begin position="754"/>
        <end position="765"/>
    </location>
</feature>
<dbReference type="SMART" id="SM00220">
    <property type="entry name" value="S_TKc"/>
    <property type="match status" value="1"/>
</dbReference>
<dbReference type="InterPro" id="IPR046528">
    <property type="entry name" value="DUF6593"/>
</dbReference>
<dbReference type="PROSITE" id="PS00108">
    <property type="entry name" value="PROTEIN_KINASE_ST"/>
    <property type="match status" value="1"/>
</dbReference>
<dbReference type="AlphaFoldDB" id="A0A4Y7PK53"/>
<feature type="compositionally biased region" description="Polar residues" evidence="1">
    <location>
        <begin position="730"/>
        <end position="744"/>
    </location>
</feature>
<feature type="domain" description="Protein kinase" evidence="2">
    <location>
        <begin position="211"/>
        <end position="499"/>
    </location>
</feature>